<feature type="compositionally biased region" description="Basic and acidic residues" evidence="1">
    <location>
        <begin position="42"/>
        <end position="53"/>
    </location>
</feature>
<dbReference type="GO" id="GO:0003682">
    <property type="term" value="F:chromatin binding"/>
    <property type="evidence" value="ECO:0007669"/>
    <property type="project" value="InterPro"/>
</dbReference>
<evidence type="ECO:0000313" key="3">
    <source>
        <dbReference type="EMBL" id="RUS71409.1"/>
    </source>
</evidence>
<comment type="caution">
    <text evidence="3">The sequence shown here is derived from an EMBL/GenBank/DDBJ whole genome shotgun (WGS) entry which is preliminary data.</text>
</comment>
<dbReference type="PROSITE" id="PS51038">
    <property type="entry name" value="BAH"/>
    <property type="match status" value="1"/>
</dbReference>
<gene>
    <name evidence="3" type="ORF">EGW08_020830</name>
</gene>
<dbReference type="GO" id="GO:0031507">
    <property type="term" value="P:heterochromatin formation"/>
    <property type="evidence" value="ECO:0007669"/>
    <property type="project" value="TreeGrafter"/>
</dbReference>
<dbReference type="OrthoDB" id="1922186at2759"/>
<feature type="compositionally biased region" description="Polar residues" evidence="1">
    <location>
        <begin position="439"/>
        <end position="450"/>
    </location>
</feature>
<dbReference type="EMBL" id="RQTK01001217">
    <property type="protein sequence ID" value="RUS71409.1"/>
    <property type="molecule type" value="Genomic_DNA"/>
</dbReference>
<feature type="compositionally biased region" description="Basic residues" evidence="1">
    <location>
        <begin position="810"/>
        <end position="822"/>
    </location>
</feature>
<proteinExistence type="predicted"/>
<feature type="compositionally biased region" description="Low complexity" evidence="1">
    <location>
        <begin position="218"/>
        <end position="227"/>
    </location>
</feature>
<feature type="compositionally biased region" description="Polar residues" evidence="1">
    <location>
        <begin position="349"/>
        <end position="359"/>
    </location>
</feature>
<feature type="compositionally biased region" description="Low complexity" evidence="1">
    <location>
        <begin position="85"/>
        <end position="95"/>
    </location>
</feature>
<feature type="compositionally biased region" description="Basic and acidic residues" evidence="1">
    <location>
        <begin position="721"/>
        <end position="750"/>
    </location>
</feature>
<feature type="compositionally biased region" description="Low complexity" evidence="1">
    <location>
        <begin position="609"/>
        <end position="626"/>
    </location>
</feature>
<keyword evidence="4" id="KW-1185">Reference proteome</keyword>
<feature type="region of interest" description="Disordered" evidence="1">
    <location>
        <begin position="145"/>
        <end position="233"/>
    </location>
</feature>
<feature type="compositionally biased region" description="Polar residues" evidence="1">
    <location>
        <begin position="704"/>
        <end position="719"/>
    </location>
</feature>
<organism evidence="3 4">
    <name type="scientific">Elysia chlorotica</name>
    <name type="common">Eastern emerald elysia</name>
    <name type="synonym">Sea slug</name>
    <dbReference type="NCBI Taxonomy" id="188477"/>
    <lineage>
        <taxon>Eukaryota</taxon>
        <taxon>Metazoa</taxon>
        <taxon>Spiralia</taxon>
        <taxon>Lophotrochozoa</taxon>
        <taxon>Mollusca</taxon>
        <taxon>Gastropoda</taxon>
        <taxon>Heterobranchia</taxon>
        <taxon>Euthyneura</taxon>
        <taxon>Panpulmonata</taxon>
        <taxon>Sacoglossa</taxon>
        <taxon>Placobranchoidea</taxon>
        <taxon>Plakobranchidae</taxon>
        <taxon>Elysia</taxon>
    </lineage>
</organism>
<evidence type="ECO:0000313" key="4">
    <source>
        <dbReference type="Proteomes" id="UP000271974"/>
    </source>
</evidence>
<dbReference type="GO" id="GO:0045892">
    <property type="term" value="P:negative regulation of DNA-templated transcription"/>
    <property type="evidence" value="ECO:0007669"/>
    <property type="project" value="TreeGrafter"/>
</dbReference>
<dbReference type="InterPro" id="IPR053032">
    <property type="entry name" value="BAH_domain-containing"/>
</dbReference>
<feature type="domain" description="BAH" evidence="2">
    <location>
        <begin position="948"/>
        <end position="1101"/>
    </location>
</feature>
<name>A0A3S1AT63_ELYCH</name>
<protein>
    <recommendedName>
        <fullName evidence="2">BAH domain-containing protein</fullName>
    </recommendedName>
</protein>
<feature type="region of interest" description="Disordered" evidence="1">
    <location>
        <begin position="42"/>
        <end position="133"/>
    </location>
</feature>
<accession>A0A3S1AT63</accession>
<feature type="compositionally biased region" description="Pro residues" evidence="1">
    <location>
        <begin position="54"/>
        <end position="64"/>
    </location>
</feature>
<dbReference type="InterPro" id="IPR043151">
    <property type="entry name" value="BAH_sf"/>
</dbReference>
<feature type="compositionally biased region" description="Basic residues" evidence="1">
    <location>
        <begin position="868"/>
        <end position="890"/>
    </location>
</feature>
<dbReference type="Proteomes" id="UP000271974">
    <property type="component" value="Unassembled WGS sequence"/>
</dbReference>
<sequence length="1116" mass="122335">GDARLASAAGPSEALHSALLRTLHEVGDPRLLREFYRAQRDDFPGHVDVEKYDPPPPPPPPKQVSPPKANVTPVKDSPVSKAKAKPSPVLASSPPAKKPPKVGVTNKKSGSCSPAKPQPCRVATPIPQFPLGQRTSHMTSFIHHPMSHHQHQQRLHHHHHQQQQQEQQKQSYPSQQPLPQQAHTHHPQPIKVTPYSPGPAFIYQFVSPPPPPSPSPSPLGYSLGGAPSPAPHGDFQSSFTLNHMGTLSLGRRGVNPYDQAYNSAMQPVGLGFPSYYPASIQALHQPQNTGMPSLSNLSGLQGLQNLPNLPSLGGLGGLQSMGVQQFPLVQPAPVMAHQQLPHDMAQFSPLRSPTFSPFSSRLPPGTRDGSGFARPQPMMPPPAHCHKPSSHSPMGPPPTPLHAPSSRPASSPHRQHQHQHQQNHFQHHQLQHQHQQQQSPSTSPIESLRSMNPQGVQPILQSHVLQFSNPAAMYPHPHNIHALSQQVAAHQHVSLAPKPMNTAKVTSSSPQARKQQTNNTDCHFVQTPPTQCKKELSTDTANPSCDITPKPSTCNAEVQTKLAVNRRVSTEGADISDLLHSAHNAMFETDGGTPPAGSRDSHQHPLPTSSSSSSSSSSSYSSENCSSFSAEGQAKSSVSSAASAAPSFNTAYSMSSILDLPCQKLKSEPQVASSSEFAPPVMQNSFSVVVNSPTNLHIAFPSNVTKRTGSDQSNLTNLTVVKKEQEEKLPVKQEKHPVKQEEPRRQEPSSKKRKAGVIIIVDSEESSEDEPLAKLIKRDAPQKPAPPKPEQTELPSKEKVVKKPTSSSAKPKKTVVKVKPSKPVKVSPIKAKKPVSPMKLKVKKFNKTTKAVEAVASPIAKDVTTAKPKVKGKKAAKSSSAKPKKPAAKKAKVDVHPNVQPLPRPINNHGWSWIGDGFVGPVPKLTIAREEQVRMRRCFNSMRHTSGEVVTVGDCVLLQSDGTDSNVPYVARVTRLWETLNGEKMFSMLWYYQPEHTATGREPEDGEQELFASKHREENSVACIDDKCYVLMYNEYCRLEAEAARNDQGVQMPRWREEMPGVSAEDQPLRRRPPPSNACVDNIWFCRYDYDIRKKYVRKPKHKKSSLRYRAPCKLV</sequence>
<dbReference type="InterPro" id="IPR001025">
    <property type="entry name" value="BAH_dom"/>
</dbReference>
<dbReference type="STRING" id="188477.A0A3S1AT63"/>
<dbReference type="GO" id="GO:0000976">
    <property type="term" value="F:transcription cis-regulatory region binding"/>
    <property type="evidence" value="ECO:0007669"/>
    <property type="project" value="TreeGrafter"/>
</dbReference>
<feature type="compositionally biased region" description="Low complexity" evidence="1">
    <location>
        <begin position="402"/>
        <end position="412"/>
    </location>
</feature>
<dbReference type="Gene3D" id="2.30.30.490">
    <property type="match status" value="1"/>
</dbReference>
<dbReference type="Pfam" id="PF01426">
    <property type="entry name" value="BAH"/>
    <property type="match status" value="1"/>
</dbReference>
<feature type="non-terminal residue" evidence="3">
    <location>
        <position position="1"/>
    </location>
</feature>
<feature type="region of interest" description="Disordered" evidence="1">
    <location>
        <begin position="347"/>
        <end position="450"/>
    </location>
</feature>
<dbReference type="SMART" id="SM00439">
    <property type="entry name" value="BAH"/>
    <property type="match status" value="1"/>
</dbReference>
<dbReference type="AlphaFoldDB" id="A0A3S1AT63"/>
<reference evidence="3 4" key="1">
    <citation type="submission" date="2019-01" db="EMBL/GenBank/DDBJ databases">
        <title>A draft genome assembly of the solar-powered sea slug Elysia chlorotica.</title>
        <authorList>
            <person name="Cai H."/>
            <person name="Li Q."/>
            <person name="Fang X."/>
            <person name="Li J."/>
            <person name="Curtis N.E."/>
            <person name="Altenburger A."/>
            <person name="Shibata T."/>
            <person name="Feng M."/>
            <person name="Maeda T."/>
            <person name="Schwartz J.A."/>
            <person name="Shigenobu S."/>
            <person name="Lundholm N."/>
            <person name="Nishiyama T."/>
            <person name="Yang H."/>
            <person name="Hasebe M."/>
            <person name="Li S."/>
            <person name="Pierce S.K."/>
            <person name="Wang J."/>
        </authorList>
    </citation>
    <scope>NUCLEOTIDE SEQUENCE [LARGE SCALE GENOMIC DNA]</scope>
    <source>
        <strain evidence="3">EC2010</strain>
        <tissue evidence="3">Whole organism of an adult</tissue>
    </source>
</reference>
<evidence type="ECO:0000259" key="2">
    <source>
        <dbReference type="PROSITE" id="PS51038"/>
    </source>
</evidence>
<feature type="compositionally biased region" description="Pro residues" evidence="1">
    <location>
        <begin position="207"/>
        <end position="217"/>
    </location>
</feature>
<feature type="compositionally biased region" description="Basic residues" evidence="1">
    <location>
        <begin position="413"/>
        <end position="431"/>
    </location>
</feature>
<feature type="region of interest" description="Disordered" evidence="1">
    <location>
        <begin position="866"/>
        <end position="902"/>
    </location>
</feature>
<dbReference type="GO" id="GO:0005677">
    <property type="term" value="C:chromatin silencing complex"/>
    <property type="evidence" value="ECO:0007669"/>
    <property type="project" value="TreeGrafter"/>
</dbReference>
<dbReference type="PANTHER" id="PTHR46576:SF1">
    <property type="entry name" value="BROMO ADJACENT HOMOLOGY DOMAIN-CONTAINING 1 PROTEIN"/>
    <property type="match status" value="1"/>
</dbReference>
<feature type="compositionally biased region" description="Low complexity" evidence="1">
    <location>
        <begin position="162"/>
        <end position="181"/>
    </location>
</feature>
<feature type="compositionally biased region" description="Basic residues" evidence="1">
    <location>
        <begin position="145"/>
        <end position="161"/>
    </location>
</feature>
<feature type="region of interest" description="Disordered" evidence="1">
    <location>
        <begin position="585"/>
        <end position="626"/>
    </location>
</feature>
<feature type="region of interest" description="Disordered" evidence="1">
    <location>
        <begin position="704"/>
        <end position="827"/>
    </location>
</feature>
<evidence type="ECO:0000256" key="1">
    <source>
        <dbReference type="SAM" id="MobiDB-lite"/>
    </source>
</evidence>
<dbReference type="PANTHER" id="PTHR46576">
    <property type="entry name" value="BROMO ADJACENT HOMOLOGY DOMAIN-CONTAINING 1 PROTEIN"/>
    <property type="match status" value="1"/>
</dbReference>